<evidence type="ECO:0000313" key="3">
    <source>
        <dbReference type="EMBL" id="QDT55780.1"/>
    </source>
</evidence>
<dbReference type="OrthoDB" id="8562952at2"/>
<dbReference type="InParanoid" id="A0A517SI29"/>
<sequence length="320" mass="34201" precursor="true">MLFSRYATCIRCCALLIITAVGLPARAEIITFDDLPPGQGTQYSGADVVGSYYYGDSPDGVIVEGTYGPVYESTFTSGGAGFINRVDQTYGSWSGFSYSNVSDIVTPGFENQYAAYTLSDPGSGMGPGVDNYGIAFGYDDIVPNLFDPDAFDPTDIADLFRLPTLSLPTGMAAVGMYVTNTTYAALSMLGGDSFGKTFGGASGDDPDWFKLTAYGIGADGLAMAESVEFYLADYRFDDNSLDYIVDDWTWMDLSALADAKSLHFNLASSDAGDFGMNTPAYFAMDDLQLEAVPEPTSLMFAAVTGLGVVLRRRGLRKKSA</sequence>
<dbReference type="InterPro" id="IPR013424">
    <property type="entry name" value="Ice-binding_C"/>
</dbReference>
<dbReference type="Pfam" id="PF07589">
    <property type="entry name" value="PEP-CTERM"/>
    <property type="match status" value="1"/>
</dbReference>
<reference evidence="3 4" key="1">
    <citation type="submission" date="2019-02" db="EMBL/GenBank/DDBJ databases">
        <title>Deep-cultivation of Planctomycetes and their phenomic and genomic characterization uncovers novel biology.</title>
        <authorList>
            <person name="Wiegand S."/>
            <person name="Jogler M."/>
            <person name="Boedeker C."/>
            <person name="Pinto D."/>
            <person name="Vollmers J."/>
            <person name="Rivas-Marin E."/>
            <person name="Kohn T."/>
            <person name="Peeters S.H."/>
            <person name="Heuer A."/>
            <person name="Rast P."/>
            <person name="Oberbeckmann S."/>
            <person name="Bunk B."/>
            <person name="Jeske O."/>
            <person name="Meyerdierks A."/>
            <person name="Storesund J.E."/>
            <person name="Kallscheuer N."/>
            <person name="Luecker S."/>
            <person name="Lage O.M."/>
            <person name="Pohl T."/>
            <person name="Merkel B.J."/>
            <person name="Hornburger P."/>
            <person name="Mueller R.-W."/>
            <person name="Bruemmer F."/>
            <person name="Labrenz M."/>
            <person name="Spormann A.M."/>
            <person name="Op den Camp H."/>
            <person name="Overmann J."/>
            <person name="Amann R."/>
            <person name="Jetten M.S.M."/>
            <person name="Mascher T."/>
            <person name="Medema M.H."/>
            <person name="Devos D.P."/>
            <person name="Kaster A.-K."/>
            <person name="Ovreas L."/>
            <person name="Rohde M."/>
            <person name="Galperin M.Y."/>
            <person name="Jogler C."/>
        </authorList>
    </citation>
    <scope>NUCLEOTIDE SEQUENCE [LARGE SCALE GENOMIC DNA]</scope>
    <source>
        <strain evidence="3 4">Pan44</strain>
    </source>
</reference>
<evidence type="ECO:0000256" key="1">
    <source>
        <dbReference type="SAM" id="SignalP"/>
    </source>
</evidence>
<dbReference type="InterPro" id="IPR027828">
    <property type="entry name" value="DUF4465"/>
</dbReference>
<evidence type="ECO:0000313" key="4">
    <source>
        <dbReference type="Proteomes" id="UP000315700"/>
    </source>
</evidence>
<keyword evidence="1" id="KW-0732">Signal</keyword>
<dbReference type="EMBL" id="CP036271">
    <property type="protein sequence ID" value="QDT55780.1"/>
    <property type="molecule type" value="Genomic_DNA"/>
</dbReference>
<dbReference type="KEGG" id="ccos:Pan44_38280"/>
<feature type="chain" id="PRO_5021758936" description="Ice-binding protein C-terminal domain-containing protein" evidence="1">
    <location>
        <begin position="28"/>
        <end position="320"/>
    </location>
</feature>
<accession>A0A517SI29</accession>
<protein>
    <recommendedName>
        <fullName evidence="2">Ice-binding protein C-terminal domain-containing protein</fullName>
    </recommendedName>
</protein>
<name>A0A517SI29_9PLAN</name>
<gene>
    <name evidence="3" type="ORF">Pan44_38280</name>
</gene>
<organism evidence="3 4">
    <name type="scientific">Caulifigura coniformis</name>
    <dbReference type="NCBI Taxonomy" id="2527983"/>
    <lineage>
        <taxon>Bacteria</taxon>
        <taxon>Pseudomonadati</taxon>
        <taxon>Planctomycetota</taxon>
        <taxon>Planctomycetia</taxon>
        <taxon>Planctomycetales</taxon>
        <taxon>Planctomycetaceae</taxon>
        <taxon>Caulifigura</taxon>
    </lineage>
</organism>
<dbReference type="Proteomes" id="UP000315700">
    <property type="component" value="Chromosome"/>
</dbReference>
<dbReference type="RefSeq" id="WP_145032054.1">
    <property type="nucleotide sequence ID" value="NZ_CP036271.1"/>
</dbReference>
<dbReference type="AlphaFoldDB" id="A0A517SI29"/>
<feature type="domain" description="Ice-binding protein C-terminal" evidence="2">
    <location>
        <begin position="291"/>
        <end position="313"/>
    </location>
</feature>
<dbReference type="Gene3D" id="2.60.120.1350">
    <property type="entry name" value="Protein of unknown function DUF4465"/>
    <property type="match status" value="1"/>
</dbReference>
<keyword evidence="4" id="KW-1185">Reference proteome</keyword>
<proteinExistence type="predicted"/>
<evidence type="ECO:0000259" key="2">
    <source>
        <dbReference type="Pfam" id="PF07589"/>
    </source>
</evidence>
<dbReference type="Pfam" id="PF14717">
    <property type="entry name" value="DUF4465"/>
    <property type="match status" value="1"/>
</dbReference>
<feature type="signal peptide" evidence="1">
    <location>
        <begin position="1"/>
        <end position="27"/>
    </location>
</feature>